<dbReference type="InterPro" id="IPR013785">
    <property type="entry name" value="Aldolase_TIM"/>
</dbReference>
<dbReference type="SUPFAM" id="SSF102114">
    <property type="entry name" value="Radical SAM enzymes"/>
    <property type="match status" value="1"/>
</dbReference>
<dbReference type="SFLD" id="SFLDG01072">
    <property type="entry name" value="dehydrogenase_like"/>
    <property type="match status" value="1"/>
</dbReference>
<dbReference type="AlphaFoldDB" id="A0A369AG23"/>
<sequence>MGYFKDNRKVFILLNITHDCNMRCKYCYYQQEMNEKPGKMSYEVLEAAIKRAAESSFEKLMFTAHGGEPLTRGMGFFTDMLDMQKKHLEGRSYSNFVQTNGTLLTREFISLFNENDFGVSLSLDGPASMQDKYRVYSNDRGTFDDIMKNIGIMEEIGLRFAALSVCSNDTVKNMLSYYDLFKEFKNFDGMDLVCPQIQYTPDMITTGYYGKGLIELFDRWFYDTECMFEIRVLSSFVFSILLSRPRMCFFVNNCFSNYVMVSVEPDGSVSPCDSNPEIKIGNILDDSLESLIFKNPIKKMYSVGEQKRLEDCLFCEWYSCCNGGCPSLLDNNGKQLYCEDYKMVLSHIKNTLEKVGVCREEILGEESFKNIPNPCLRMQLKKIYKEIQGDSPDACNLEVKNPA</sequence>
<dbReference type="Pfam" id="PF04055">
    <property type="entry name" value="Radical_SAM"/>
    <property type="match status" value="1"/>
</dbReference>
<dbReference type="GO" id="GO:0016491">
    <property type="term" value="F:oxidoreductase activity"/>
    <property type="evidence" value="ECO:0007669"/>
    <property type="project" value="InterPro"/>
</dbReference>
<dbReference type="SFLD" id="SFLDS00029">
    <property type="entry name" value="Radical_SAM"/>
    <property type="match status" value="1"/>
</dbReference>
<proteinExistence type="inferred from homology"/>
<feature type="domain" description="Radical SAM core" evidence="8">
    <location>
        <begin position="6"/>
        <end position="239"/>
    </location>
</feature>
<dbReference type="PANTHER" id="PTHR43273">
    <property type="entry name" value="ANAEROBIC SULFATASE-MATURATING ENZYME HOMOLOG ASLB-RELATED"/>
    <property type="match status" value="1"/>
</dbReference>
<dbReference type="SFLD" id="SFLDG01384">
    <property type="entry name" value="thioether_bond_formation_requi"/>
    <property type="match status" value="1"/>
</dbReference>
<evidence type="ECO:0000256" key="1">
    <source>
        <dbReference type="ARBA" id="ARBA00001966"/>
    </source>
</evidence>
<dbReference type="Pfam" id="PF13186">
    <property type="entry name" value="SPASM"/>
    <property type="match status" value="1"/>
</dbReference>
<evidence type="ECO:0000256" key="4">
    <source>
        <dbReference type="ARBA" id="ARBA00022723"/>
    </source>
</evidence>
<dbReference type="PANTHER" id="PTHR43273:SF3">
    <property type="entry name" value="ANAEROBIC SULFATASE-MATURATING ENZYME HOMOLOG ASLB-RELATED"/>
    <property type="match status" value="1"/>
</dbReference>
<dbReference type="GO" id="GO:0051539">
    <property type="term" value="F:4 iron, 4 sulfur cluster binding"/>
    <property type="evidence" value="ECO:0007669"/>
    <property type="project" value="UniProtKB-KW"/>
</dbReference>
<dbReference type="InterPro" id="IPR058240">
    <property type="entry name" value="rSAM_sf"/>
</dbReference>
<dbReference type="EMBL" id="QPJT01000043">
    <property type="protein sequence ID" value="RCX08300.1"/>
    <property type="molecule type" value="Genomic_DNA"/>
</dbReference>
<organism evidence="9 10">
    <name type="scientific">Anaerobacterium chartisolvens</name>
    <dbReference type="NCBI Taxonomy" id="1297424"/>
    <lineage>
        <taxon>Bacteria</taxon>
        <taxon>Bacillati</taxon>
        <taxon>Bacillota</taxon>
        <taxon>Clostridia</taxon>
        <taxon>Eubacteriales</taxon>
        <taxon>Oscillospiraceae</taxon>
        <taxon>Anaerobacterium</taxon>
    </lineage>
</organism>
<evidence type="ECO:0000313" key="9">
    <source>
        <dbReference type="EMBL" id="RCX08300.1"/>
    </source>
</evidence>
<dbReference type="InterPro" id="IPR023885">
    <property type="entry name" value="4Fe4S-binding_SPASM_dom"/>
</dbReference>
<accession>A0A369AG23</accession>
<keyword evidence="2" id="KW-0004">4Fe-4S</keyword>
<evidence type="ECO:0000256" key="3">
    <source>
        <dbReference type="ARBA" id="ARBA00022691"/>
    </source>
</evidence>
<keyword evidence="10" id="KW-1185">Reference proteome</keyword>
<keyword evidence="3" id="KW-0949">S-adenosyl-L-methionine</keyword>
<dbReference type="SFLD" id="SFLDG01386">
    <property type="entry name" value="main_SPASM_domain-containing"/>
    <property type="match status" value="1"/>
</dbReference>
<dbReference type="GO" id="GO:0046872">
    <property type="term" value="F:metal ion binding"/>
    <property type="evidence" value="ECO:0007669"/>
    <property type="project" value="UniProtKB-KW"/>
</dbReference>
<keyword evidence="6" id="KW-0411">Iron-sulfur</keyword>
<evidence type="ECO:0000256" key="2">
    <source>
        <dbReference type="ARBA" id="ARBA00022485"/>
    </source>
</evidence>
<evidence type="ECO:0000256" key="7">
    <source>
        <dbReference type="ARBA" id="ARBA00023601"/>
    </source>
</evidence>
<dbReference type="CDD" id="cd01335">
    <property type="entry name" value="Radical_SAM"/>
    <property type="match status" value="1"/>
</dbReference>
<dbReference type="InterPro" id="IPR000385">
    <property type="entry name" value="MoaA_NifB_PqqE_Fe-S-bd_CS"/>
</dbReference>
<gene>
    <name evidence="9" type="ORF">DFR58_14312</name>
</gene>
<dbReference type="Gene3D" id="3.20.20.70">
    <property type="entry name" value="Aldolase class I"/>
    <property type="match status" value="1"/>
</dbReference>
<dbReference type="PROSITE" id="PS01305">
    <property type="entry name" value="MOAA_NIFB_PQQE"/>
    <property type="match status" value="1"/>
</dbReference>
<dbReference type="SFLD" id="SFLDG01067">
    <property type="entry name" value="SPASM/twitch_domain_containing"/>
    <property type="match status" value="1"/>
</dbReference>
<evidence type="ECO:0000256" key="6">
    <source>
        <dbReference type="ARBA" id="ARBA00023014"/>
    </source>
</evidence>
<keyword evidence="4" id="KW-0479">Metal-binding</keyword>
<dbReference type="Proteomes" id="UP000253034">
    <property type="component" value="Unassembled WGS sequence"/>
</dbReference>
<comment type="caution">
    <text evidence="9">The sequence shown here is derived from an EMBL/GenBank/DDBJ whole genome shotgun (WGS) entry which is preliminary data.</text>
</comment>
<evidence type="ECO:0000259" key="8">
    <source>
        <dbReference type="PROSITE" id="PS51918"/>
    </source>
</evidence>
<dbReference type="RefSeq" id="WP_170138263.1">
    <property type="nucleotide sequence ID" value="NZ_QPJT01000043.1"/>
</dbReference>
<dbReference type="NCBIfam" id="TIGR04085">
    <property type="entry name" value="rSAM_more_4Fe4S"/>
    <property type="match status" value="1"/>
</dbReference>
<name>A0A369AG23_9FIRM</name>
<evidence type="ECO:0000256" key="5">
    <source>
        <dbReference type="ARBA" id="ARBA00023004"/>
    </source>
</evidence>
<reference evidence="9 10" key="1">
    <citation type="submission" date="2018-07" db="EMBL/GenBank/DDBJ databases">
        <title>Genomic Encyclopedia of Type Strains, Phase IV (KMG-IV): sequencing the most valuable type-strain genomes for metagenomic binning, comparative biology and taxonomic classification.</title>
        <authorList>
            <person name="Goeker M."/>
        </authorList>
    </citation>
    <scope>NUCLEOTIDE SEQUENCE [LARGE SCALE GENOMIC DNA]</scope>
    <source>
        <strain evidence="9 10">DSM 27016</strain>
    </source>
</reference>
<dbReference type="PROSITE" id="PS51918">
    <property type="entry name" value="RADICAL_SAM"/>
    <property type="match status" value="1"/>
</dbReference>
<comment type="cofactor">
    <cofactor evidence="1">
        <name>[4Fe-4S] cluster</name>
        <dbReference type="ChEBI" id="CHEBI:49883"/>
    </cofactor>
</comment>
<protein>
    <submittedName>
        <fullName evidence="9">Radical SAM protein with 4Fe4S-binding SPASM domain</fullName>
    </submittedName>
</protein>
<evidence type="ECO:0000313" key="10">
    <source>
        <dbReference type="Proteomes" id="UP000253034"/>
    </source>
</evidence>
<dbReference type="InterPro" id="IPR023867">
    <property type="entry name" value="Sulphatase_maturase_rSAM"/>
</dbReference>
<dbReference type="InterPro" id="IPR007197">
    <property type="entry name" value="rSAM"/>
</dbReference>
<keyword evidence="5" id="KW-0408">Iron</keyword>
<comment type="similarity">
    <text evidence="7">Belongs to the radical SAM superfamily. Anaerobic sulfatase-maturating enzyme family.</text>
</comment>